<dbReference type="SUPFAM" id="SSF53756">
    <property type="entry name" value="UDP-Glycosyltransferase/glycogen phosphorylase"/>
    <property type="match status" value="1"/>
</dbReference>
<evidence type="ECO:0000259" key="8">
    <source>
        <dbReference type="Pfam" id="PF04101"/>
    </source>
</evidence>
<dbReference type="PANTHER" id="PTHR47043">
    <property type="entry name" value="UDP-N-ACETYLGLUCOSAMINE TRANSFERASE SUBUNIT ALG13"/>
    <property type="match status" value="1"/>
</dbReference>
<dbReference type="InterPro" id="IPR007235">
    <property type="entry name" value="Glyco_trans_28_C"/>
</dbReference>
<evidence type="ECO:0000313" key="10">
    <source>
        <dbReference type="Proteomes" id="UP000803884"/>
    </source>
</evidence>
<dbReference type="GO" id="GO:0043541">
    <property type="term" value="C:UDP-N-acetylglucosamine transferase complex"/>
    <property type="evidence" value="ECO:0007669"/>
    <property type="project" value="TreeGrafter"/>
</dbReference>
<evidence type="ECO:0000256" key="3">
    <source>
        <dbReference type="ARBA" id="ARBA00017468"/>
    </source>
</evidence>
<dbReference type="EMBL" id="JAAQHG020000003">
    <property type="protein sequence ID" value="KAL1590143.1"/>
    <property type="molecule type" value="Genomic_DNA"/>
</dbReference>
<dbReference type="PANTHER" id="PTHR47043:SF1">
    <property type="entry name" value="UDP-N-ACETYLGLUCOSAMINE TRANSFERASE SUBUNIT ALG13"/>
    <property type="match status" value="1"/>
</dbReference>
<keyword evidence="7" id="KW-0256">Endoplasmic reticulum</keyword>
<reference evidence="9 10" key="1">
    <citation type="journal article" date="2020" name="Microbiol. Resour. Announc.">
        <title>Draft Genome Sequence of a Cladosporium Species Isolated from the Mesophotic Ascidian Didemnum maculosum.</title>
        <authorList>
            <person name="Gioti A."/>
            <person name="Siaperas R."/>
            <person name="Nikolaivits E."/>
            <person name="Le Goff G."/>
            <person name="Ouazzani J."/>
            <person name="Kotoulas G."/>
            <person name="Topakas E."/>
        </authorList>
    </citation>
    <scope>NUCLEOTIDE SEQUENCE [LARGE SCALE GENOMIC DNA]</scope>
    <source>
        <strain evidence="9 10">TM138-S3</strain>
    </source>
</reference>
<dbReference type="InterPro" id="IPR052474">
    <property type="entry name" value="UDP-GlcNAc_transferase"/>
</dbReference>
<name>A0AB34KZB5_9PEZI</name>
<accession>A0AB34KZB5</accession>
<dbReference type="Pfam" id="PF04101">
    <property type="entry name" value="Glyco_tran_28_C"/>
    <property type="match status" value="1"/>
</dbReference>
<organism evidence="9 10">
    <name type="scientific">Cladosporium halotolerans</name>
    <dbReference type="NCBI Taxonomy" id="1052096"/>
    <lineage>
        <taxon>Eukaryota</taxon>
        <taxon>Fungi</taxon>
        <taxon>Dikarya</taxon>
        <taxon>Ascomycota</taxon>
        <taxon>Pezizomycotina</taxon>
        <taxon>Dothideomycetes</taxon>
        <taxon>Dothideomycetidae</taxon>
        <taxon>Cladosporiales</taxon>
        <taxon>Cladosporiaceae</taxon>
        <taxon>Cladosporium</taxon>
    </lineage>
</organism>
<evidence type="ECO:0000256" key="7">
    <source>
        <dbReference type="RuleBase" id="RU362128"/>
    </source>
</evidence>
<dbReference type="Proteomes" id="UP000803884">
    <property type="component" value="Unassembled WGS sequence"/>
</dbReference>
<comment type="similarity">
    <text evidence="7">Belongs to the glycosyltransferase 28 family.</text>
</comment>
<comment type="subunit">
    <text evidence="1 7">Heterodimer with ALG14 to form a functional enzyme.</text>
</comment>
<evidence type="ECO:0000256" key="4">
    <source>
        <dbReference type="ARBA" id="ARBA00024804"/>
    </source>
</evidence>
<evidence type="ECO:0000256" key="2">
    <source>
        <dbReference type="ARBA" id="ARBA00012614"/>
    </source>
</evidence>
<gene>
    <name evidence="9" type="primary">alg13</name>
    <name evidence="7" type="synonym">ALG13</name>
    <name evidence="9" type="ORF">WHR41_01098</name>
</gene>
<evidence type="ECO:0000313" key="9">
    <source>
        <dbReference type="EMBL" id="KAL1590143.1"/>
    </source>
</evidence>
<proteinExistence type="inferred from homology"/>
<comment type="subcellular location">
    <subcellularLocation>
        <location evidence="7">Endoplasmic reticulum</location>
    </subcellularLocation>
</comment>
<keyword evidence="10" id="KW-1185">Reference proteome</keyword>
<sequence length="189" mass="20276">MSSSKLCFLTVGATASFSELIEAAVSPAFLTALESQGYTELSVQYGQDGQQLFEKCKTVAQGTSKLKVTGFDLDKLGLGKHMRRAKGGKDADEGVVISHAGSGSILDALRTGVPLIVVPNETLLDNHQVELAEALAEQEYVVHGRLPQLPKALADAEKLRQRAKEWPPVNSGPERGLKGILDDEMGFLD</sequence>
<comment type="catalytic activity">
    <reaction evidence="6">
        <text>an N-acetyl-alpha-D-glucosaminyl-diphospho-di-trans,poly-cis-dolichol + UDP-N-acetyl-alpha-D-glucosamine = an N,N'-diacetylchitobiosyl-diphospho-di-trans,poly-cis-dolichol + UDP + H(+)</text>
        <dbReference type="Rhea" id="RHEA:23380"/>
        <dbReference type="Rhea" id="RHEA-COMP:19507"/>
        <dbReference type="Rhea" id="RHEA-COMP:19510"/>
        <dbReference type="ChEBI" id="CHEBI:15378"/>
        <dbReference type="ChEBI" id="CHEBI:57269"/>
        <dbReference type="ChEBI" id="CHEBI:57705"/>
        <dbReference type="ChEBI" id="CHEBI:58223"/>
        <dbReference type="ChEBI" id="CHEBI:58427"/>
        <dbReference type="EC" id="2.4.1.141"/>
    </reaction>
</comment>
<protein>
    <recommendedName>
        <fullName evidence="3 7">UDP-N-acetylglucosamine transferase subunit ALG13</fullName>
        <ecNumber evidence="2 7">2.4.1.141</ecNumber>
    </recommendedName>
    <alternativeName>
        <fullName evidence="5 7">Asparagine-linked glycosylation protein 13</fullName>
    </alternativeName>
</protein>
<comment type="function">
    <text evidence="4 7">Involved in protein N-glycosylation. Essential for the second step of the dolichol-linked oligosaccharide pathway.</text>
</comment>
<dbReference type="AlphaFoldDB" id="A0AB34KZB5"/>
<dbReference type="Gene3D" id="3.40.50.2000">
    <property type="entry name" value="Glycogen Phosphorylase B"/>
    <property type="match status" value="1"/>
</dbReference>
<feature type="domain" description="Glycosyl transferase family 28 C-terminal" evidence="8">
    <location>
        <begin position="7"/>
        <end position="162"/>
    </location>
</feature>
<evidence type="ECO:0000256" key="6">
    <source>
        <dbReference type="ARBA" id="ARBA00048184"/>
    </source>
</evidence>
<dbReference type="GO" id="GO:0006488">
    <property type="term" value="P:dolichol-linked oligosaccharide biosynthetic process"/>
    <property type="evidence" value="ECO:0007669"/>
    <property type="project" value="TreeGrafter"/>
</dbReference>
<dbReference type="EC" id="2.4.1.141" evidence="2 7"/>
<keyword evidence="7 9" id="KW-0808">Transferase</keyword>
<keyword evidence="7" id="KW-0328">Glycosyltransferase</keyword>
<evidence type="ECO:0000256" key="1">
    <source>
        <dbReference type="ARBA" id="ARBA00011198"/>
    </source>
</evidence>
<comment type="caution">
    <text evidence="9">The sequence shown here is derived from an EMBL/GenBank/DDBJ whole genome shotgun (WGS) entry which is preliminary data.</text>
</comment>
<dbReference type="GeneID" id="96002542"/>
<dbReference type="RefSeq" id="XP_069233248.1">
    <property type="nucleotide sequence ID" value="XM_069369704.1"/>
</dbReference>
<evidence type="ECO:0000256" key="5">
    <source>
        <dbReference type="ARBA" id="ARBA00032061"/>
    </source>
</evidence>
<dbReference type="GO" id="GO:0004577">
    <property type="term" value="F:N-acetylglucosaminyldiphosphodolichol N-acetylglucosaminyltransferase activity"/>
    <property type="evidence" value="ECO:0007669"/>
    <property type="project" value="UniProtKB-EC"/>
</dbReference>